<gene>
    <name evidence="1" type="ORF">VW35_12795</name>
</gene>
<dbReference type="PATRIC" id="fig|361041.3.peg.1941"/>
<reference evidence="1 2" key="1">
    <citation type="submission" date="2015-03" db="EMBL/GenBank/DDBJ databases">
        <authorList>
            <person name="Hassan Y.I."/>
            <person name="Lepp D."/>
            <person name="Zhou T."/>
        </authorList>
    </citation>
    <scope>NUCLEOTIDE SEQUENCE [LARGE SCALE GENOMIC DNA]</scope>
    <source>
        <strain evidence="1 2">GH2-10</strain>
    </source>
</reference>
<sequence>MTRKSRADKAKHQVFRPFHRHSASLSAAFVPVFLPGMMDGAKTRISICDGQINSAIHYALIK</sequence>
<accession>A0A0F5L8M6</accession>
<name>A0A0F5L8M6_9HYPH</name>
<organism evidence="1 2">
    <name type="scientific">Devosia soli</name>
    <dbReference type="NCBI Taxonomy" id="361041"/>
    <lineage>
        <taxon>Bacteria</taxon>
        <taxon>Pseudomonadati</taxon>
        <taxon>Pseudomonadota</taxon>
        <taxon>Alphaproteobacteria</taxon>
        <taxon>Hyphomicrobiales</taxon>
        <taxon>Devosiaceae</taxon>
        <taxon>Devosia</taxon>
    </lineage>
</organism>
<evidence type="ECO:0000313" key="1">
    <source>
        <dbReference type="EMBL" id="KKB77992.1"/>
    </source>
</evidence>
<dbReference type="AlphaFoldDB" id="A0A0F5L8M6"/>
<dbReference type="Proteomes" id="UP000033514">
    <property type="component" value="Unassembled WGS sequence"/>
</dbReference>
<dbReference type="EMBL" id="LAJG01000023">
    <property type="protein sequence ID" value="KKB77992.1"/>
    <property type="molecule type" value="Genomic_DNA"/>
</dbReference>
<keyword evidence="2" id="KW-1185">Reference proteome</keyword>
<comment type="caution">
    <text evidence="1">The sequence shown here is derived from an EMBL/GenBank/DDBJ whole genome shotgun (WGS) entry which is preliminary data.</text>
</comment>
<proteinExistence type="predicted"/>
<evidence type="ECO:0000313" key="2">
    <source>
        <dbReference type="Proteomes" id="UP000033514"/>
    </source>
</evidence>
<protein>
    <submittedName>
        <fullName evidence="1">Uncharacterized protein</fullName>
    </submittedName>
</protein>